<evidence type="ECO:0008006" key="7">
    <source>
        <dbReference type="Google" id="ProtNLM"/>
    </source>
</evidence>
<feature type="compositionally biased region" description="Low complexity" evidence="2">
    <location>
        <begin position="41"/>
        <end position="59"/>
    </location>
</feature>
<dbReference type="Pfam" id="PF01476">
    <property type="entry name" value="LysM"/>
    <property type="match status" value="1"/>
</dbReference>
<dbReference type="CDD" id="cd00118">
    <property type="entry name" value="LysM"/>
    <property type="match status" value="1"/>
</dbReference>
<dbReference type="InterPro" id="IPR036779">
    <property type="entry name" value="LysM_dom_sf"/>
</dbReference>
<comment type="caution">
    <text evidence="6">The sequence shown here is derived from an EMBL/GenBank/DDBJ whole genome shotgun (WGS) entry which is preliminary data.</text>
</comment>
<dbReference type="SMART" id="SM01208">
    <property type="entry name" value="G5"/>
    <property type="match status" value="1"/>
</dbReference>
<dbReference type="InterPro" id="IPR011055">
    <property type="entry name" value="Dup_hybrid_motif"/>
</dbReference>
<feature type="domain" description="LysM" evidence="5">
    <location>
        <begin position="376"/>
        <end position="420"/>
    </location>
</feature>
<reference evidence="6" key="1">
    <citation type="submission" date="2019-08" db="EMBL/GenBank/DDBJ databases">
        <authorList>
            <person name="Kucharzyk K."/>
            <person name="Murdoch R.W."/>
            <person name="Higgins S."/>
            <person name="Loffler F."/>
        </authorList>
    </citation>
    <scope>NUCLEOTIDE SEQUENCE</scope>
</reference>
<evidence type="ECO:0000259" key="5">
    <source>
        <dbReference type="PROSITE" id="PS51782"/>
    </source>
</evidence>
<dbReference type="PROSITE" id="PS51782">
    <property type="entry name" value="LYSM"/>
    <property type="match status" value="1"/>
</dbReference>
<evidence type="ECO:0000256" key="2">
    <source>
        <dbReference type="SAM" id="MobiDB-lite"/>
    </source>
</evidence>
<feature type="region of interest" description="Disordered" evidence="2">
    <location>
        <begin position="1"/>
        <end position="82"/>
    </location>
</feature>
<keyword evidence="3" id="KW-0812">Transmembrane</keyword>
<dbReference type="GO" id="GO:0004222">
    <property type="term" value="F:metalloendopeptidase activity"/>
    <property type="evidence" value="ECO:0007669"/>
    <property type="project" value="TreeGrafter"/>
</dbReference>
<keyword evidence="3" id="KW-0472">Membrane</keyword>
<keyword evidence="3" id="KW-1133">Transmembrane helix</keyword>
<evidence type="ECO:0000256" key="3">
    <source>
        <dbReference type="SAM" id="Phobius"/>
    </source>
</evidence>
<dbReference type="CDD" id="cd12797">
    <property type="entry name" value="M23_peptidase"/>
    <property type="match status" value="1"/>
</dbReference>
<dbReference type="Gene3D" id="2.20.230.10">
    <property type="entry name" value="Resuscitation-promoting factor rpfb"/>
    <property type="match status" value="1"/>
</dbReference>
<dbReference type="Pfam" id="PF01551">
    <property type="entry name" value="Peptidase_M23"/>
    <property type="match status" value="1"/>
</dbReference>
<dbReference type="Gene3D" id="2.70.70.10">
    <property type="entry name" value="Glucose Permease (Domain IIA)"/>
    <property type="match status" value="1"/>
</dbReference>
<dbReference type="Pfam" id="PF07501">
    <property type="entry name" value="G5"/>
    <property type="match status" value="1"/>
</dbReference>
<feature type="transmembrane region" description="Helical" evidence="3">
    <location>
        <begin position="203"/>
        <end position="224"/>
    </location>
</feature>
<dbReference type="InterPro" id="IPR011098">
    <property type="entry name" value="G5_dom"/>
</dbReference>
<keyword evidence="1" id="KW-0732">Signal</keyword>
<protein>
    <recommendedName>
        <fullName evidence="7">LysM domain-containing protein</fullName>
    </recommendedName>
</protein>
<sequence>MSKHSPKSHNHAARRAASPQTGSRRQAEEPQAAPVLRRVSAQAAQAEPIPAGAAPEDAPVLTRAHTASDSRSARQRRSSAPMVAAVAAAPAARTPGRREAAQEKFHPALLLELLSEKKTVFFRNVRRLRRRARHLVREEQARQFPESDLAAVQLLLFARNMAPLLTTRFTERKKGQRQLLAGRFDPIRSLFARLFGQKKIRPLPFLAVTGAAALVFVFFSLYTVGTTVIYNGEQICAVKSASAANLAKTQLEQITSRAIGSSYAIDESLLQYSSSLLPRSAVVDSEELEEGLSEEIGLVTYGYSLYVDGELIGATPYEGALDELLKQLKDGISDENTISCEFEETVEIKPGYVPTDSIMNLGYLAETLYSTKTAEVTYEVKSGDTWSQIANSHELTSAELLALNPGYDINRLSIGEVLTLSASVPYLTMTVVEQERYMDAIPFDVEYTDTSDLYKGDYKVTSPGENGSADVVANVTYVNGEEMERMILSSVTLKDPVTEQRLQGTKDRPTWLPTGSFRWPCSGNITSRFGYRNLSYSYASTNHKGIDIANRRGTAIYAADGGTVSYAGWMSGYGYLVQINHGNGYVTYYGHNSSLIVSVGQHVYKGQQIARMGSTGNSTGNHCHFEVRYNGVPRNPLNYLP</sequence>
<name>A0A644WV47_9ZZZZ</name>
<organism evidence="6">
    <name type="scientific">bioreactor metagenome</name>
    <dbReference type="NCBI Taxonomy" id="1076179"/>
    <lineage>
        <taxon>unclassified sequences</taxon>
        <taxon>metagenomes</taxon>
        <taxon>ecological metagenomes</taxon>
    </lineage>
</organism>
<dbReference type="PANTHER" id="PTHR21666:SF270">
    <property type="entry name" value="MUREIN HYDROLASE ACTIVATOR ENVC"/>
    <property type="match status" value="1"/>
</dbReference>
<dbReference type="EMBL" id="VSSQ01001375">
    <property type="protein sequence ID" value="MPM07786.1"/>
    <property type="molecule type" value="Genomic_DNA"/>
</dbReference>
<dbReference type="Gene3D" id="3.10.350.10">
    <property type="entry name" value="LysM domain"/>
    <property type="match status" value="1"/>
</dbReference>
<dbReference type="InterPro" id="IPR016047">
    <property type="entry name" value="M23ase_b-sheet_dom"/>
</dbReference>
<dbReference type="InterPro" id="IPR050570">
    <property type="entry name" value="Cell_wall_metabolism_enzyme"/>
</dbReference>
<proteinExistence type="predicted"/>
<accession>A0A644WV47</accession>
<feature type="compositionally biased region" description="Basic residues" evidence="2">
    <location>
        <begin position="1"/>
        <end position="14"/>
    </location>
</feature>
<evidence type="ECO:0000259" key="4">
    <source>
        <dbReference type="PROSITE" id="PS51109"/>
    </source>
</evidence>
<dbReference type="SMART" id="SM00257">
    <property type="entry name" value="LysM"/>
    <property type="match status" value="1"/>
</dbReference>
<dbReference type="SUPFAM" id="SSF51261">
    <property type="entry name" value="Duplicated hybrid motif"/>
    <property type="match status" value="1"/>
</dbReference>
<dbReference type="PANTHER" id="PTHR21666">
    <property type="entry name" value="PEPTIDASE-RELATED"/>
    <property type="match status" value="1"/>
</dbReference>
<evidence type="ECO:0000313" key="6">
    <source>
        <dbReference type="EMBL" id="MPM07786.1"/>
    </source>
</evidence>
<evidence type="ECO:0000256" key="1">
    <source>
        <dbReference type="ARBA" id="ARBA00022729"/>
    </source>
</evidence>
<feature type="domain" description="G5" evidence="4">
    <location>
        <begin position="427"/>
        <end position="507"/>
    </location>
</feature>
<dbReference type="PROSITE" id="PS51109">
    <property type="entry name" value="G5"/>
    <property type="match status" value="1"/>
</dbReference>
<dbReference type="AlphaFoldDB" id="A0A644WV47"/>
<gene>
    <name evidence="6" type="ORF">SDC9_54094</name>
</gene>
<dbReference type="InterPro" id="IPR018392">
    <property type="entry name" value="LysM"/>
</dbReference>